<dbReference type="SUPFAM" id="SSF46785">
    <property type="entry name" value="Winged helix' DNA-binding domain"/>
    <property type="match status" value="1"/>
</dbReference>
<organism evidence="24 25">
    <name type="scientific">Cyprinus carpio</name>
    <name type="common">Common carp</name>
    <dbReference type="NCBI Taxonomy" id="7962"/>
    <lineage>
        <taxon>Eukaryota</taxon>
        <taxon>Metazoa</taxon>
        <taxon>Chordata</taxon>
        <taxon>Craniata</taxon>
        <taxon>Vertebrata</taxon>
        <taxon>Euteleostomi</taxon>
        <taxon>Actinopterygii</taxon>
        <taxon>Neopterygii</taxon>
        <taxon>Teleostei</taxon>
        <taxon>Ostariophysi</taxon>
        <taxon>Cypriniformes</taxon>
        <taxon>Cyprinidae</taxon>
        <taxon>Cyprininae</taxon>
        <taxon>Cyprinus</taxon>
    </lineage>
</organism>
<keyword evidence="7" id="KW-0378">Hydrolase</keyword>
<dbReference type="Ensembl" id="ENSCCRT00015109196.1">
    <property type="protein sequence ID" value="ENSCCRP00015105813.1"/>
    <property type="gene ID" value="ENSCCRG00015042092.1"/>
</dbReference>
<dbReference type="InterPro" id="IPR027417">
    <property type="entry name" value="P-loop_NTPase"/>
</dbReference>
<evidence type="ECO:0000256" key="8">
    <source>
        <dbReference type="ARBA" id="ARBA00022806"/>
    </source>
</evidence>
<reference evidence="24" key="1">
    <citation type="submission" date="2025-08" db="UniProtKB">
        <authorList>
            <consortium name="Ensembl"/>
        </authorList>
    </citation>
    <scope>IDENTIFICATION</scope>
</reference>
<dbReference type="InterPro" id="IPR036390">
    <property type="entry name" value="WH_DNA-bd_sf"/>
</dbReference>
<evidence type="ECO:0000256" key="21">
    <source>
        <dbReference type="SAM" id="MobiDB-lite"/>
    </source>
</evidence>
<keyword evidence="4" id="KW-0158">Chromosome</keyword>
<dbReference type="AlphaFoldDB" id="A0A8C2AHZ5"/>
<dbReference type="SUPFAM" id="SSF158702">
    <property type="entry name" value="Sec63 N-terminal domain-like"/>
    <property type="match status" value="1"/>
</dbReference>
<sequence>MTVYGPFWILERIEISFITIFWKENVYIRKTLKKKISLMKNQCVSFLIQCCSDNEDLFEGYDSIVGDSSFLAKLEDVELQMRQCHDQQTPNACEDDLSDSILAEDFRDSPPRALPSSQLEFQKAVMTPHKSPSRGAHNTSTPDLMNPRPAVKHSDLTANKPPPKARRSMKEQLKKMLIDNAATSSTVSKTVQQKEAVMTEEMSFAMQAMESISAEQDLGPFFDLPSKVKDLILRLKGIQDLYEWQKTCLNLDSVQQRRNLIYSLPTSGGKTLVAEILIFKELLCRKKDALLILPYISLVQEKVRGLSSFGIELDFMVEEYAGSKGRFPPVKRRNKNSLYITTIEKGHSLVNSLIENDRLDNIGLVVVDELHMLGDGSRGAILEMTLSKILYMSKSTQIIGMSATLGNVGDLQTFLNAENYTNDFRPVELKEYVKIKDSIYEVDPREETCFSFSRLLDFKYSSGMQKMDPDHIVALATEVIPQQSCLIFCATKKNCENLAGMICKYLNKEFLKHKKAEKTTLLGELKSSGNGSLCPVLQKTVPFGLAYHHSGLTSDERKLVEEAYSSGVLCLLTCTSTLAAGINLPARRFLLRCSQWFSVHYCVVSREYVCFHTGSNQKIPSRSLAKKLLSAPMEKCYSNLLHDGGRGLLSLVLSLIGLKITTTVEQVRDFMKGTLLSVQEAQVSPERSLWDLTVESIDTLKQKSLIEVSTDVNNQTILRITRLGRATFKGSIDLSYCDLLYQDLSKGLEGLLLNSFLHLVYLVTPYDMVNQCKPDWMIYFRQFTNLSAAEQKMATAVGVPESFVARKAAGQSVRKSVDVVVVNRLYLALVLYSLLKETNLWDVSDRFQLTRGFVQTLLSSASAFGSSVLHFTEELEEFWAYKALLSELTRRLTYCVQAELIPLMEVAGVMEHRAKQLYNAGYKTLAHLANADPQILVQTIEKLSKRQANQIIASAKMLIKEKAEALQEEVDDLLMLPSDIPSL</sequence>
<keyword evidence="12" id="KW-0413">Isomerase</keyword>
<dbReference type="InterPro" id="IPR050474">
    <property type="entry name" value="Hel308_SKI2-like"/>
</dbReference>
<evidence type="ECO:0000256" key="11">
    <source>
        <dbReference type="ARBA" id="ARBA00023204"/>
    </source>
</evidence>
<proteinExistence type="inferred from homology"/>
<comment type="function">
    <text evidence="17">Single-stranded 3'-5' DNA helicase that plays a key role in homology-driven double-strand break (DSB) repair. Involved in different DSB repair mechanisms that are guided by annealing of extensive stretches of complementary bases at break ends, such as microhomology-mediated end-joining (MMEJ), single-strand annealing (SSA) or synthesis-dependent strand annealing (SDSA). Possesses both DNA unwinding and annealing activities. Forms a complex with RAD51, stimulating HELQ DNA helicase activity and ability to unwing DNA. Efficiently unwinds substrates containing 3' overhangs or a D-loop. In contrast, interaction with the replication protein A (RPA/RP-A) complex inhibits DNA unwinding by HELQ but strongly stimulates DNA strand annealing. Triggers displacement of RPA from single-stranded DNA to facilitate annealing of complementary sequences.</text>
</comment>
<dbReference type="Gene3D" id="1.10.3380.20">
    <property type="match status" value="1"/>
</dbReference>
<keyword evidence="6" id="KW-0227">DNA damage</keyword>
<feature type="domain" description="Helicase C-terminal" evidence="23">
    <location>
        <begin position="471"/>
        <end position="671"/>
    </location>
</feature>
<dbReference type="PANTHER" id="PTHR47961">
    <property type="entry name" value="DNA POLYMERASE THETA, PUTATIVE (AFU_ORTHOLOGUE AFUA_1G05260)-RELATED"/>
    <property type="match status" value="1"/>
</dbReference>
<evidence type="ECO:0000256" key="1">
    <source>
        <dbReference type="ARBA" id="ARBA00004123"/>
    </source>
</evidence>
<dbReference type="PROSITE" id="PS51192">
    <property type="entry name" value="HELICASE_ATP_BIND_1"/>
    <property type="match status" value="1"/>
</dbReference>
<dbReference type="Gene3D" id="3.40.50.300">
    <property type="entry name" value="P-loop containing nucleotide triphosphate hydrolases"/>
    <property type="match status" value="2"/>
</dbReference>
<dbReference type="SUPFAM" id="SSF52540">
    <property type="entry name" value="P-loop containing nucleoside triphosphate hydrolases"/>
    <property type="match status" value="2"/>
</dbReference>
<evidence type="ECO:0000256" key="3">
    <source>
        <dbReference type="ARBA" id="ARBA00010140"/>
    </source>
</evidence>
<dbReference type="GO" id="GO:0005694">
    <property type="term" value="C:chromosome"/>
    <property type="evidence" value="ECO:0007669"/>
    <property type="project" value="UniProtKB-SubCell"/>
</dbReference>
<evidence type="ECO:0000256" key="10">
    <source>
        <dbReference type="ARBA" id="ARBA00023125"/>
    </source>
</evidence>
<evidence type="ECO:0000259" key="22">
    <source>
        <dbReference type="PROSITE" id="PS51192"/>
    </source>
</evidence>
<evidence type="ECO:0000256" key="13">
    <source>
        <dbReference type="ARBA" id="ARBA00023242"/>
    </source>
</evidence>
<comment type="catalytic activity">
    <reaction evidence="16">
        <text>ATP + H2O = ADP + phosphate + H(+)</text>
        <dbReference type="Rhea" id="RHEA:13065"/>
        <dbReference type="ChEBI" id="CHEBI:15377"/>
        <dbReference type="ChEBI" id="CHEBI:15378"/>
        <dbReference type="ChEBI" id="CHEBI:30616"/>
        <dbReference type="ChEBI" id="CHEBI:43474"/>
        <dbReference type="ChEBI" id="CHEBI:456216"/>
        <dbReference type="EC" id="5.6.2.4"/>
    </reaction>
</comment>
<dbReference type="InterPro" id="IPR014001">
    <property type="entry name" value="Helicase_ATP-bd"/>
</dbReference>
<dbReference type="GO" id="GO:0003677">
    <property type="term" value="F:DNA binding"/>
    <property type="evidence" value="ECO:0007669"/>
    <property type="project" value="UniProtKB-KW"/>
</dbReference>
<evidence type="ECO:0000256" key="7">
    <source>
        <dbReference type="ARBA" id="ARBA00022801"/>
    </source>
</evidence>
<keyword evidence="8" id="KW-0347">Helicase</keyword>
<dbReference type="FunFam" id="1.10.150.20:FF:000058">
    <property type="entry name" value="Helicase, POLQ like"/>
    <property type="match status" value="1"/>
</dbReference>
<dbReference type="InterPro" id="IPR048960">
    <property type="entry name" value="POLQ-like_helical"/>
</dbReference>
<evidence type="ECO:0000256" key="4">
    <source>
        <dbReference type="ARBA" id="ARBA00022454"/>
    </source>
</evidence>
<keyword evidence="5" id="KW-0547">Nucleotide-binding</keyword>
<evidence type="ECO:0000256" key="12">
    <source>
        <dbReference type="ARBA" id="ARBA00023235"/>
    </source>
</evidence>
<dbReference type="Pfam" id="PF14520">
    <property type="entry name" value="HHH_5"/>
    <property type="match status" value="1"/>
</dbReference>
<dbReference type="Proteomes" id="UP000694700">
    <property type="component" value="Unplaced"/>
</dbReference>
<dbReference type="GO" id="GO:0043138">
    <property type="term" value="F:3'-5' DNA helicase activity"/>
    <property type="evidence" value="ECO:0007669"/>
    <property type="project" value="UniProtKB-EC"/>
</dbReference>
<protein>
    <recommendedName>
        <fullName evidence="18">Helicase POLQ-like</fullName>
        <ecNumber evidence="15">5.6.2.4</ecNumber>
    </recommendedName>
    <alternativeName>
        <fullName evidence="20">Mus308-like helicase</fullName>
    </alternativeName>
    <alternativeName>
        <fullName evidence="19">POLQ-like helicase</fullName>
    </alternativeName>
</protein>
<comment type="subcellular location">
    <subcellularLocation>
        <location evidence="2">Chromosome</location>
    </subcellularLocation>
    <subcellularLocation>
        <location evidence="1">Nucleus</location>
    </subcellularLocation>
</comment>
<dbReference type="GO" id="GO:0016787">
    <property type="term" value="F:hydrolase activity"/>
    <property type="evidence" value="ECO:0007669"/>
    <property type="project" value="UniProtKB-KW"/>
</dbReference>
<evidence type="ECO:0000256" key="9">
    <source>
        <dbReference type="ARBA" id="ARBA00022840"/>
    </source>
</evidence>
<dbReference type="InterPro" id="IPR046931">
    <property type="entry name" value="HTH_61"/>
</dbReference>
<evidence type="ECO:0000256" key="2">
    <source>
        <dbReference type="ARBA" id="ARBA00004286"/>
    </source>
</evidence>
<dbReference type="InterPro" id="IPR011545">
    <property type="entry name" value="DEAD/DEAH_box_helicase_dom"/>
</dbReference>
<dbReference type="Pfam" id="PF00270">
    <property type="entry name" value="DEAD"/>
    <property type="match status" value="1"/>
</dbReference>
<keyword evidence="10" id="KW-0238">DNA-binding</keyword>
<dbReference type="GO" id="GO:0005634">
    <property type="term" value="C:nucleus"/>
    <property type="evidence" value="ECO:0007669"/>
    <property type="project" value="UniProtKB-SubCell"/>
</dbReference>
<evidence type="ECO:0000256" key="17">
    <source>
        <dbReference type="ARBA" id="ARBA00053573"/>
    </source>
</evidence>
<dbReference type="InterPro" id="IPR001650">
    <property type="entry name" value="Helicase_C-like"/>
</dbReference>
<keyword evidence="9" id="KW-0067">ATP-binding</keyword>
<evidence type="ECO:0000256" key="16">
    <source>
        <dbReference type="ARBA" id="ARBA00048988"/>
    </source>
</evidence>
<evidence type="ECO:0000256" key="19">
    <source>
        <dbReference type="ARBA" id="ARBA00074990"/>
    </source>
</evidence>
<feature type="region of interest" description="Disordered" evidence="21">
    <location>
        <begin position="125"/>
        <end position="165"/>
    </location>
</feature>
<evidence type="ECO:0000256" key="14">
    <source>
        <dbReference type="ARBA" id="ARBA00034617"/>
    </source>
</evidence>
<evidence type="ECO:0000256" key="6">
    <source>
        <dbReference type="ARBA" id="ARBA00022763"/>
    </source>
</evidence>
<evidence type="ECO:0000313" key="24">
    <source>
        <dbReference type="Ensembl" id="ENSCCRP00015105813.1"/>
    </source>
</evidence>
<comment type="catalytic activity">
    <reaction evidence="14">
        <text>Couples ATP hydrolysis with the unwinding of duplex DNA by translocating in the 3'-5' direction.</text>
        <dbReference type="EC" id="5.6.2.4"/>
    </reaction>
</comment>
<accession>A0A8C2AHZ5</accession>
<dbReference type="GO" id="GO:0005524">
    <property type="term" value="F:ATP binding"/>
    <property type="evidence" value="ECO:0007669"/>
    <property type="project" value="UniProtKB-KW"/>
</dbReference>
<dbReference type="FunFam" id="3.40.50.300:FF:000813">
    <property type="entry name" value="helicase POLQ-like isoform X1"/>
    <property type="match status" value="1"/>
</dbReference>
<dbReference type="PANTHER" id="PTHR47961:SF12">
    <property type="entry name" value="HELICASE POLQ-LIKE"/>
    <property type="match status" value="1"/>
</dbReference>
<dbReference type="FunFam" id="1.10.3380.20:FF:000002">
    <property type="entry name" value="helicase POLQ-like isoform X1"/>
    <property type="match status" value="1"/>
</dbReference>
<dbReference type="Pfam" id="PF21099">
    <property type="entry name" value="POLQ_helical"/>
    <property type="match status" value="1"/>
</dbReference>
<feature type="domain" description="Helicase ATP-binding" evidence="22">
    <location>
        <begin position="251"/>
        <end position="423"/>
    </location>
</feature>
<evidence type="ECO:0000256" key="5">
    <source>
        <dbReference type="ARBA" id="ARBA00022741"/>
    </source>
</evidence>
<evidence type="ECO:0000256" key="15">
    <source>
        <dbReference type="ARBA" id="ARBA00034808"/>
    </source>
</evidence>
<dbReference type="EC" id="5.6.2.4" evidence="15"/>
<name>A0A8C2AHZ5_CYPCA</name>
<keyword evidence="11" id="KW-0234">DNA repair</keyword>
<evidence type="ECO:0000259" key="23">
    <source>
        <dbReference type="PROSITE" id="PS51194"/>
    </source>
</evidence>
<evidence type="ECO:0000256" key="18">
    <source>
        <dbReference type="ARBA" id="ARBA00069099"/>
    </source>
</evidence>
<dbReference type="PROSITE" id="PS51194">
    <property type="entry name" value="HELICASE_CTER"/>
    <property type="match status" value="1"/>
</dbReference>
<comment type="similarity">
    <text evidence="3">Belongs to the helicase family. SKI2 subfamily.</text>
</comment>
<dbReference type="Pfam" id="PF20470">
    <property type="entry name" value="HTH_61"/>
    <property type="match status" value="1"/>
</dbReference>
<dbReference type="Gene3D" id="1.10.150.20">
    <property type="entry name" value="5' to 3' exonuclease, C-terminal subdomain"/>
    <property type="match status" value="1"/>
</dbReference>
<dbReference type="GO" id="GO:0006281">
    <property type="term" value="P:DNA repair"/>
    <property type="evidence" value="ECO:0007669"/>
    <property type="project" value="UniProtKB-KW"/>
</dbReference>
<dbReference type="SMART" id="SM00487">
    <property type="entry name" value="DEXDc"/>
    <property type="match status" value="1"/>
</dbReference>
<evidence type="ECO:0000256" key="20">
    <source>
        <dbReference type="ARBA" id="ARBA00076391"/>
    </source>
</evidence>
<keyword evidence="13" id="KW-0539">Nucleus</keyword>
<evidence type="ECO:0000313" key="25">
    <source>
        <dbReference type="Proteomes" id="UP000694700"/>
    </source>
</evidence>
<dbReference type="CDD" id="cd18026">
    <property type="entry name" value="DEXHc_POLQ-like"/>
    <property type="match status" value="1"/>
</dbReference>